<organism evidence="1 2">
    <name type="scientific">Melastoma candidum</name>
    <dbReference type="NCBI Taxonomy" id="119954"/>
    <lineage>
        <taxon>Eukaryota</taxon>
        <taxon>Viridiplantae</taxon>
        <taxon>Streptophyta</taxon>
        <taxon>Embryophyta</taxon>
        <taxon>Tracheophyta</taxon>
        <taxon>Spermatophyta</taxon>
        <taxon>Magnoliopsida</taxon>
        <taxon>eudicotyledons</taxon>
        <taxon>Gunneridae</taxon>
        <taxon>Pentapetalae</taxon>
        <taxon>rosids</taxon>
        <taxon>malvids</taxon>
        <taxon>Myrtales</taxon>
        <taxon>Melastomataceae</taxon>
        <taxon>Melastomatoideae</taxon>
        <taxon>Melastomateae</taxon>
        <taxon>Melastoma</taxon>
    </lineage>
</organism>
<gene>
    <name evidence="1" type="ORF">MLD38_000809</name>
</gene>
<proteinExistence type="predicted"/>
<comment type="caution">
    <text evidence="1">The sequence shown here is derived from an EMBL/GenBank/DDBJ whole genome shotgun (WGS) entry which is preliminary data.</text>
</comment>
<protein>
    <submittedName>
        <fullName evidence="1">Uncharacterized protein</fullName>
    </submittedName>
</protein>
<dbReference type="EMBL" id="CM042880">
    <property type="protein sequence ID" value="KAI4388486.1"/>
    <property type="molecule type" value="Genomic_DNA"/>
</dbReference>
<sequence length="261" mass="29137">MPTCLRHLPTKHTTRHVPDRRQPKSLATRTSAVLTLAFLSFSSVIALHYLTSRARASAPAKAYGFVYSDHAVHSDTIKIEAFFDPICPDSAGAWGPLKEALDYYGTRVWLVVHLFPLPYHDNSYAASRALHIADTLNASATFPLLELFFKEQEKFYNSKTSSMSKASVVDHIADFATRVLGERHRAAVLSGFRNIRTDLTTRLSFKYSASRGVCGAPFFFVNSILLSDTESPIDVSRWKNIIDPLISSRGGATEKHALYRQ</sequence>
<name>A0ACB9SAK5_9MYRT</name>
<dbReference type="Proteomes" id="UP001057402">
    <property type="component" value="Chromosome 1"/>
</dbReference>
<keyword evidence="2" id="KW-1185">Reference proteome</keyword>
<evidence type="ECO:0000313" key="1">
    <source>
        <dbReference type="EMBL" id="KAI4388486.1"/>
    </source>
</evidence>
<accession>A0ACB9SAK5</accession>
<reference evidence="2" key="1">
    <citation type="journal article" date="2023" name="Front. Plant Sci.">
        <title>Chromosomal-level genome assembly of Melastoma candidum provides insights into trichome evolution.</title>
        <authorList>
            <person name="Zhong Y."/>
            <person name="Wu W."/>
            <person name="Sun C."/>
            <person name="Zou P."/>
            <person name="Liu Y."/>
            <person name="Dai S."/>
            <person name="Zhou R."/>
        </authorList>
    </citation>
    <scope>NUCLEOTIDE SEQUENCE [LARGE SCALE GENOMIC DNA]</scope>
</reference>
<evidence type="ECO:0000313" key="2">
    <source>
        <dbReference type="Proteomes" id="UP001057402"/>
    </source>
</evidence>